<proteinExistence type="predicted"/>
<gene>
    <name evidence="1" type="ORF">FCALED_LOCUS6645</name>
</gene>
<comment type="caution">
    <text evidence="1">The sequence shown here is derived from an EMBL/GenBank/DDBJ whole genome shotgun (WGS) entry which is preliminary data.</text>
</comment>
<reference evidence="1" key="1">
    <citation type="submission" date="2021-06" db="EMBL/GenBank/DDBJ databases">
        <authorList>
            <person name="Kallberg Y."/>
            <person name="Tangrot J."/>
            <person name="Rosling A."/>
        </authorList>
    </citation>
    <scope>NUCLEOTIDE SEQUENCE</scope>
    <source>
        <strain evidence="1">UK204</strain>
    </source>
</reference>
<dbReference type="EMBL" id="CAJVPQ010001622">
    <property type="protein sequence ID" value="CAG8561939.1"/>
    <property type="molecule type" value="Genomic_DNA"/>
</dbReference>
<dbReference type="AlphaFoldDB" id="A0A9N9BFF3"/>
<sequence length="56" mass="6179">MPPPLNQLCKFINTALPNELSQYSTMMPPFRSAMQVIKTAPLILAALLIPTMPPLI</sequence>
<keyword evidence="2" id="KW-1185">Reference proteome</keyword>
<evidence type="ECO:0000313" key="2">
    <source>
        <dbReference type="Proteomes" id="UP000789570"/>
    </source>
</evidence>
<accession>A0A9N9BFF3</accession>
<organism evidence="1 2">
    <name type="scientific">Funneliformis caledonium</name>
    <dbReference type="NCBI Taxonomy" id="1117310"/>
    <lineage>
        <taxon>Eukaryota</taxon>
        <taxon>Fungi</taxon>
        <taxon>Fungi incertae sedis</taxon>
        <taxon>Mucoromycota</taxon>
        <taxon>Glomeromycotina</taxon>
        <taxon>Glomeromycetes</taxon>
        <taxon>Glomerales</taxon>
        <taxon>Glomeraceae</taxon>
        <taxon>Funneliformis</taxon>
    </lineage>
</organism>
<name>A0A9N9BFF3_9GLOM</name>
<evidence type="ECO:0000313" key="1">
    <source>
        <dbReference type="EMBL" id="CAG8561939.1"/>
    </source>
</evidence>
<dbReference type="Proteomes" id="UP000789570">
    <property type="component" value="Unassembled WGS sequence"/>
</dbReference>
<protein>
    <submittedName>
        <fullName evidence="1">17285_t:CDS:1</fullName>
    </submittedName>
</protein>